<dbReference type="EMBL" id="EU848781">
    <property type="protein sequence ID" value="ACJ72677.1"/>
    <property type="molecule type" value="Genomic_DNA"/>
</dbReference>
<proteinExistence type="inferred from homology"/>
<comment type="subcellular location">
    <subcellularLocation>
        <location evidence="1 9">Plastid</location>
        <location evidence="1 9">Chloroplast</location>
    </subcellularLocation>
</comment>
<dbReference type="EMBL" id="EU848776">
    <property type="protein sequence ID" value="ACJ72672.1"/>
    <property type="molecule type" value="Genomic_DNA"/>
</dbReference>
<dbReference type="PANTHER" id="PTHR43112:SF3">
    <property type="entry name" value="FERREDOXIN-2, CHLOROPLASTIC"/>
    <property type="match status" value="1"/>
</dbReference>
<keyword evidence="9" id="KW-0150">Chloroplast</keyword>
<evidence type="ECO:0000256" key="6">
    <source>
        <dbReference type="ARBA" id="ARBA00022982"/>
    </source>
</evidence>
<organism evidence="11">
    <name type="scientific">Taxodium distichum var. imbricarium</name>
    <dbReference type="NCBI Taxonomy" id="160790"/>
    <lineage>
        <taxon>Eukaryota</taxon>
        <taxon>Viridiplantae</taxon>
        <taxon>Streptophyta</taxon>
        <taxon>Embryophyta</taxon>
        <taxon>Tracheophyta</taxon>
        <taxon>Spermatophyta</taxon>
        <taxon>Pinopsida</taxon>
        <taxon>Pinidae</taxon>
        <taxon>Conifers II</taxon>
        <taxon>Cupressales</taxon>
        <taxon>Cupressaceae</taxon>
        <taxon>Taxodium</taxon>
    </lineage>
</organism>
<dbReference type="InterPro" id="IPR001041">
    <property type="entry name" value="2Fe-2S_ferredoxin-type"/>
</dbReference>
<sequence>AGPTQGWSTLNQSKPIGSLPLMNTGALMKQWKMGLKAKRSVKAAFKVKLVTPDGETEIECPDDQYILDVAEEAGIDLPYSCRSGSCSSCAGKVIAGNVEMEDQSFLDDEQIENGF</sequence>
<dbReference type="PROSITE" id="PS00197">
    <property type="entry name" value="2FE2S_FER_1"/>
    <property type="match status" value="1"/>
</dbReference>
<keyword evidence="3 9" id="KW-0813">Transport</keyword>
<gene>
    <name evidence="11" type="primary">Ferr</name>
</gene>
<evidence type="ECO:0000313" key="13">
    <source>
        <dbReference type="EMBL" id="ACJ72670.1"/>
    </source>
</evidence>
<dbReference type="EMBL" id="EU848773">
    <property type="protein sequence ID" value="ACJ72669.1"/>
    <property type="molecule type" value="Genomic_DNA"/>
</dbReference>
<feature type="non-terminal residue" evidence="11">
    <location>
        <position position="115"/>
    </location>
</feature>
<evidence type="ECO:0000256" key="4">
    <source>
        <dbReference type="ARBA" id="ARBA00022714"/>
    </source>
</evidence>
<dbReference type="Pfam" id="PF00111">
    <property type="entry name" value="Fer2"/>
    <property type="match status" value="1"/>
</dbReference>
<dbReference type="InterPro" id="IPR036010">
    <property type="entry name" value="2Fe-2S_ferredoxin-like_sf"/>
</dbReference>
<dbReference type="PANTHER" id="PTHR43112">
    <property type="entry name" value="FERREDOXIN"/>
    <property type="match status" value="1"/>
</dbReference>
<dbReference type="EMBL" id="EU848774">
    <property type="protein sequence ID" value="ACJ72670.1"/>
    <property type="molecule type" value="Genomic_DNA"/>
</dbReference>
<keyword evidence="7 9" id="KW-0408">Iron</keyword>
<reference evidence="11" key="1">
    <citation type="journal article" date="2010" name="Am. J. Bot.">
        <title>Multilocus patterns of nucleotide polymorphism and demographic change in Taxodium distichum (Cupressaceae) in the lower Mississippi River alluvial valley.</title>
        <authorList>
            <person name="Kusumi J."/>
            <person name="Li Z."/>
            <person name="Kado T."/>
            <person name="Tsumura Y."/>
            <person name="Middleton B.A."/>
            <person name="Tachida H."/>
        </authorList>
    </citation>
    <scope>NUCLEOTIDE SEQUENCE</scope>
    <source>
        <strain evidence="12">PM106</strain>
        <strain evidence="13">PM121</strain>
        <strain evidence="15">PM123</strain>
        <strain evidence="14">PM124</strain>
        <strain evidence="11">PM125</strain>
    </source>
</reference>
<evidence type="ECO:0000259" key="10">
    <source>
        <dbReference type="PROSITE" id="PS51085"/>
    </source>
</evidence>
<evidence type="ECO:0000256" key="7">
    <source>
        <dbReference type="ARBA" id="ARBA00023004"/>
    </source>
</evidence>
<keyword evidence="4 9" id="KW-0001">2Fe-2S</keyword>
<evidence type="ECO:0000256" key="1">
    <source>
        <dbReference type="ARBA" id="ARBA00004229"/>
    </source>
</evidence>
<feature type="domain" description="2Fe-2S ferredoxin-type" evidence="10">
    <location>
        <begin position="45"/>
        <end position="115"/>
    </location>
</feature>
<comment type="cofactor">
    <cofactor evidence="9">
        <name>[2Fe-2S] cluster</name>
        <dbReference type="ChEBI" id="CHEBI:190135"/>
    </cofactor>
    <text evidence="9">Binds 1 [2Fe-2S] cluster.</text>
</comment>
<dbReference type="GO" id="GO:0051537">
    <property type="term" value="F:2 iron, 2 sulfur cluster binding"/>
    <property type="evidence" value="ECO:0007669"/>
    <property type="project" value="UniProtKB-KW"/>
</dbReference>
<dbReference type="EMBL" id="EU848772">
    <property type="protein sequence ID" value="ACJ72668.1"/>
    <property type="molecule type" value="Genomic_DNA"/>
</dbReference>
<evidence type="ECO:0000313" key="12">
    <source>
        <dbReference type="EMBL" id="ACJ72669.1"/>
    </source>
</evidence>
<evidence type="ECO:0000256" key="9">
    <source>
        <dbReference type="RuleBase" id="RU364001"/>
    </source>
</evidence>
<keyword evidence="5 9" id="KW-0479">Metal-binding</keyword>
<evidence type="ECO:0000313" key="14">
    <source>
        <dbReference type="EMBL" id="ACJ72672.1"/>
    </source>
</evidence>
<comment type="similarity">
    <text evidence="2 9">Belongs to the 2Fe2S plant-type ferredoxin family.</text>
</comment>
<accession>C6F2B8</accession>
<evidence type="ECO:0000313" key="11">
    <source>
        <dbReference type="EMBL" id="ACJ72668.1"/>
    </source>
</evidence>
<dbReference type="GO" id="GO:0046872">
    <property type="term" value="F:metal ion binding"/>
    <property type="evidence" value="ECO:0007669"/>
    <property type="project" value="UniProtKB-KW"/>
</dbReference>
<name>C6F2B8_TAXDI</name>
<dbReference type="GO" id="GO:0022900">
    <property type="term" value="P:electron transport chain"/>
    <property type="evidence" value="ECO:0007669"/>
    <property type="project" value="InterPro"/>
</dbReference>
<keyword evidence="6 9" id="KW-0249">Electron transport</keyword>
<keyword evidence="8 9" id="KW-0411">Iron-sulfur</keyword>
<dbReference type="InterPro" id="IPR012675">
    <property type="entry name" value="Beta-grasp_dom_sf"/>
</dbReference>
<evidence type="ECO:0000256" key="8">
    <source>
        <dbReference type="ARBA" id="ARBA00023014"/>
    </source>
</evidence>
<protein>
    <recommendedName>
        <fullName evidence="9">Ferredoxin</fullName>
    </recommendedName>
</protein>
<evidence type="ECO:0000256" key="2">
    <source>
        <dbReference type="ARBA" id="ARBA00007874"/>
    </source>
</evidence>
<dbReference type="GO" id="GO:0009055">
    <property type="term" value="F:electron transfer activity"/>
    <property type="evidence" value="ECO:0007669"/>
    <property type="project" value="InterPro"/>
</dbReference>
<evidence type="ECO:0000256" key="3">
    <source>
        <dbReference type="ARBA" id="ARBA00022448"/>
    </source>
</evidence>
<evidence type="ECO:0000313" key="15">
    <source>
        <dbReference type="EMBL" id="ACJ72677.1"/>
    </source>
</evidence>
<feature type="non-terminal residue" evidence="11">
    <location>
        <position position="1"/>
    </location>
</feature>
<evidence type="ECO:0000256" key="5">
    <source>
        <dbReference type="ARBA" id="ARBA00022723"/>
    </source>
</evidence>
<comment type="function">
    <text evidence="9">Ferredoxins are iron-sulfur proteins that transfer electrons in a wide variety of metabolic reactions.</text>
</comment>
<dbReference type="SUPFAM" id="SSF54292">
    <property type="entry name" value="2Fe-2S ferredoxin-like"/>
    <property type="match status" value="1"/>
</dbReference>
<dbReference type="CDD" id="cd00207">
    <property type="entry name" value="fer2"/>
    <property type="match status" value="1"/>
</dbReference>
<keyword evidence="9" id="KW-0934">Plastid</keyword>
<dbReference type="GO" id="GO:0009570">
    <property type="term" value="C:chloroplast stroma"/>
    <property type="evidence" value="ECO:0007669"/>
    <property type="project" value="TreeGrafter"/>
</dbReference>
<dbReference type="AlphaFoldDB" id="C6F2B8"/>
<dbReference type="InterPro" id="IPR006058">
    <property type="entry name" value="2Fe2S_fd_BS"/>
</dbReference>
<dbReference type="InterPro" id="IPR010241">
    <property type="entry name" value="Fd_pln"/>
</dbReference>
<dbReference type="PROSITE" id="PS51085">
    <property type="entry name" value="2FE2S_FER_2"/>
    <property type="match status" value="1"/>
</dbReference>
<dbReference type="Gene3D" id="3.10.20.30">
    <property type="match status" value="1"/>
</dbReference>
<dbReference type="NCBIfam" id="TIGR02008">
    <property type="entry name" value="fdx_plant"/>
    <property type="match status" value="1"/>
</dbReference>